<feature type="transmembrane region" description="Helical" evidence="2">
    <location>
        <begin position="998"/>
        <end position="1019"/>
    </location>
</feature>
<dbReference type="InterPro" id="IPR002656">
    <property type="entry name" value="Acyl_transf_3_dom"/>
</dbReference>
<dbReference type="PANTHER" id="PTHR11161:SF0">
    <property type="entry name" value="O-ACYLTRANSFERASE LIKE PROTEIN"/>
    <property type="match status" value="1"/>
</dbReference>
<evidence type="ECO:0000313" key="5">
    <source>
        <dbReference type="Proteomes" id="UP000790347"/>
    </source>
</evidence>
<feature type="transmembrane region" description="Helical" evidence="2">
    <location>
        <begin position="1338"/>
        <end position="1356"/>
    </location>
</feature>
<name>A0A922IAN1_DERFA</name>
<dbReference type="Pfam" id="PF01757">
    <property type="entry name" value="Acyl_transf_3"/>
    <property type="match status" value="1"/>
</dbReference>
<sequence length="1427" mass="167758">MNKSSLSSLYGGGGGGGCHTPISWDTDWDCSSTSSYGMEQHQQKNHWNSIEMIWFHRNFSKQTTYESFVMKYSQKFRLECTEITANLRDKRRLFLESLTNQSLDIDESMELLCGYVNLFYGFIWCLDESMEEIPYHSTSKLSTEFQFNWSDSIHIPNDDHQQHYRSEKDSMFELISIIYHYALNLLIQTTTMKQNNDNNNKQFMDQFDNLDQKRLRLASLLFRIIGDQFLSLSSPLTILTEHQTDLDSNILRTYQYQCIAEEREIELFKWIRSQINGPVWKWPKIVEISGEAETAFHTAYSYLRMEYRTTPELIPLWRCYLQAKRNLYRTIRLIHLDIINKNNLNNQHIHYWFDETKRLFESYNQLTSVTRGYQYRHLDRMEIFDWIEQILPVKQSNDSWHNNNNRNYDDDNEYEPIIIRLDVLQPKIKVDKIVAKLFRRDELWTRKVYDAFGTMDNENSGHNRRLNIIEQMLNWRKPNNSLRIRSQPLPLVISKNKFDNFIIKKSLKSKSAEESTKATNNKSKNNGQNSNECSSNFVINDRHDYSKPSQRFIRTYRPIISWPLENESYTASSNNSSGYESTSSNFDLSGRSSSSSSFYNDDNLRTLIDTRKQSLLLRKTRNSQLIDLSIVMNNNNNMNSNSNDFHRNNDCPLLTNRLFPISIDGENVVADDDELQKNYTYDHQTLLQAYVVQNFENHPYTFSLRPYHVENTGSRLITKVKLRRADLIISLSIVSYVNSSSFLWQPLLDIPDEIISKFFLPNYLRIDDNRIGKQCHHDLLMAMNSMIHDRQTWAFKLFNSWASTIPHGFLLGTLTDYGDYDQCMAIDHHEIWPQYCLVDMQMPLPKPMPNGHNLYHQTDGLLPQKLSNDTIYEYLNNVSSYFYYSFIRKGICLPKTCTIQDIQIIVQKGFGQEFGLELNKISCTQKRQTSSWSPNAIQMIAILVIANIVIITIVAAIYDWIRVEKTDSLMENILLSFSPITNVKKLFTISNGQEEDDLACIHGIRFLAICMVIVGHTLALNNSNSFRQIFIRKKFMTTLWLHPFIKGFYSVDTFFYLSGFLLSYMTMKLTNGDYRRFSTAAYLLFRYIRLTPQLAIYLLIITLLPPMFDGPIWQGLIQRIGGQCRRTWWQHLLYVQNIYDPNNLCGIHIWYLAADMQLHWFALLPTIVMLKNRRIGLILIKFLIIISICYVSMQIYLHDLPPGYVPTTENDFINEDGSLRQFLWLNFQPWAHSNVYLIGYLFGFYVVRNDRNYHGWMDRRYICWPIIIGGYLFCIYSLTPWIYGRPFNPIWSAILWPLNRTFWALILTAILFICINSGRKSILKQLLSWPAIRPLSRITYSVYLTHFLVIYIDHGSRRNLIEMSLIAWTYHCVSILTISYIVGFIFTILFETPIINMMNIAKRKLLPTDLKSPIVNDFKLINVGPKI</sequence>
<feature type="transmembrane region" description="Helical" evidence="2">
    <location>
        <begin position="1149"/>
        <end position="1170"/>
    </location>
</feature>
<proteinExistence type="predicted"/>
<keyword evidence="2" id="KW-0812">Transmembrane</keyword>
<dbReference type="SMART" id="SM00703">
    <property type="entry name" value="NRF"/>
    <property type="match status" value="1"/>
</dbReference>
<dbReference type="InterPro" id="IPR052728">
    <property type="entry name" value="O2_lipid_transport_reg"/>
</dbReference>
<keyword evidence="5" id="KW-1185">Reference proteome</keyword>
<feature type="transmembrane region" description="Helical" evidence="2">
    <location>
        <begin position="1177"/>
        <end position="1197"/>
    </location>
</feature>
<dbReference type="Gene3D" id="1.25.40.280">
    <property type="entry name" value="alix/aip1 like domains"/>
    <property type="match status" value="1"/>
</dbReference>
<protein>
    <recommendedName>
        <fullName evidence="3">Nose resistant-to-fluoxetine protein N-terminal domain-containing protein</fullName>
    </recommendedName>
</protein>
<feature type="region of interest" description="Disordered" evidence="1">
    <location>
        <begin position="571"/>
        <end position="597"/>
    </location>
</feature>
<feature type="region of interest" description="Disordered" evidence="1">
    <location>
        <begin position="512"/>
        <end position="536"/>
    </location>
</feature>
<feature type="transmembrane region" description="Helical" evidence="2">
    <location>
        <begin position="1039"/>
        <end position="1062"/>
    </location>
</feature>
<reference evidence="4" key="2">
    <citation type="journal article" date="2022" name="Res Sq">
        <title>Comparative Genomics Reveals Insights into the Divergent Evolution of Astigmatic Mites and Household Pest Adaptations.</title>
        <authorList>
            <person name="Xiong Q."/>
            <person name="Wan A.T.-Y."/>
            <person name="Liu X.-Y."/>
            <person name="Fung C.S.-H."/>
            <person name="Xiao X."/>
            <person name="Malainual N."/>
            <person name="Hou J."/>
            <person name="Wang L."/>
            <person name="Wang M."/>
            <person name="Yang K."/>
            <person name="Cui Y."/>
            <person name="Leung E."/>
            <person name="Nong W."/>
            <person name="Shin S.-K."/>
            <person name="Au S."/>
            <person name="Jeong K.Y."/>
            <person name="Chew F.T."/>
            <person name="Hui J."/>
            <person name="Leung T.F."/>
            <person name="Tungtrongchitr A."/>
            <person name="Zhong N."/>
            <person name="Liu Z."/>
            <person name="Tsui S."/>
        </authorList>
    </citation>
    <scope>NUCLEOTIDE SEQUENCE</scope>
    <source>
        <strain evidence="4">Derf</strain>
        <tissue evidence="4">Whole organism</tissue>
    </source>
</reference>
<keyword evidence="2" id="KW-0472">Membrane</keyword>
<evidence type="ECO:0000259" key="3">
    <source>
        <dbReference type="SMART" id="SM00703"/>
    </source>
</evidence>
<feature type="compositionally biased region" description="Low complexity" evidence="1">
    <location>
        <begin position="572"/>
        <end position="597"/>
    </location>
</feature>
<feature type="domain" description="Nose resistant-to-fluoxetine protein N-terminal" evidence="3">
    <location>
        <begin position="772"/>
        <end position="928"/>
    </location>
</feature>
<dbReference type="PANTHER" id="PTHR11161">
    <property type="entry name" value="O-ACYLTRANSFERASE"/>
    <property type="match status" value="1"/>
</dbReference>
<organism evidence="4 5">
    <name type="scientific">Dermatophagoides farinae</name>
    <name type="common">American house dust mite</name>
    <dbReference type="NCBI Taxonomy" id="6954"/>
    <lineage>
        <taxon>Eukaryota</taxon>
        <taxon>Metazoa</taxon>
        <taxon>Ecdysozoa</taxon>
        <taxon>Arthropoda</taxon>
        <taxon>Chelicerata</taxon>
        <taxon>Arachnida</taxon>
        <taxon>Acari</taxon>
        <taxon>Acariformes</taxon>
        <taxon>Sarcoptiformes</taxon>
        <taxon>Astigmata</taxon>
        <taxon>Psoroptidia</taxon>
        <taxon>Analgoidea</taxon>
        <taxon>Pyroglyphidae</taxon>
        <taxon>Dermatophagoidinae</taxon>
        <taxon>Dermatophagoides</taxon>
    </lineage>
</organism>
<dbReference type="PROSITE" id="PS51257">
    <property type="entry name" value="PROKAR_LIPOPROTEIN"/>
    <property type="match status" value="1"/>
</dbReference>
<reference evidence="4" key="1">
    <citation type="submission" date="2013-05" db="EMBL/GenBank/DDBJ databases">
        <authorList>
            <person name="Yim A.K.Y."/>
            <person name="Chan T.F."/>
            <person name="Ji K.M."/>
            <person name="Liu X.Y."/>
            <person name="Zhou J.W."/>
            <person name="Li R.Q."/>
            <person name="Yang K.Y."/>
            <person name="Li J."/>
            <person name="Li M."/>
            <person name="Law P.T.W."/>
            <person name="Wu Y.L."/>
            <person name="Cai Z.L."/>
            <person name="Qin H."/>
            <person name="Bao Y."/>
            <person name="Leung R.K.K."/>
            <person name="Ng P.K.S."/>
            <person name="Zou J."/>
            <person name="Zhong X.J."/>
            <person name="Ran P.X."/>
            <person name="Zhong N.S."/>
            <person name="Liu Z.G."/>
            <person name="Tsui S.K.W."/>
        </authorList>
    </citation>
    <scope>NUCLEOTIDE SEQUENCE</scope>
    <source>
        <strain evidence="4">Derf</strain>
        <tissue evidence="4">Whole organism</tissue>
    </source>
</reference>
<feature type="transmembrane region" description="Helical" evidence="2">
    <location>
        <begin position="936"/>
        <end position="961"/>
    </location>
</feature>
<evidence type="ECO:0000313" key="4">
    <source>
        <dbReference type="EMBL" id="KAH9528487.1"/>
    </source>
</evidence>
<dbReference type="Pfam" id="PF20146">
    <property type="entry name" value="NRF"/>
    <property type="match status" value="1"/>
</dbReference>
<feature type="compositionally biased region" description="Low complexity" evidence="1">
    <location>
        <begin position="517"/>
        <end position="531"/>
    </location>
</feature>
<feature type="transmembrane region" description="Helical" evidence="2">
    <location>
        <begin position="1261"/>
        <end position="1282"/>
    </location>
</feature>
<dbReference type="InterPro" id="IPR038499">
    <property type="entry name" value="BRO1_sf"/>
</dbReference>
<keyword evidence="2" id="KW-1133">Transmembrane helix</keyword>
<gene>
    <name evidence="4" type="ORF">DERF_002432</name>
</gene>
<accession>A0A922IAN1</accession>
<feature type="transmembrane region" description="Helical" evidence="2">
    <location>
        <begin position="1230"/>
        <end position="1249"/>
    </location>
</feature>
<feature type="transmembrane region" description="Helical" evidence="2">
    <location>
        <begin position="1083"/>
        <end position="1104"/>
    </location>
</feature>
<dbReference type="GO" id="GO:0016747">
    <property type="term" value="F:acyltransferase activity, transferring groups other than amino-acyl groups"/>
    <property type="evidence" value="ECO:0007669"/>
    <property type="project" value="InterPro"/>
</dbReference>
<dbReference type="Proteomes" id="UP000790347">
    <property type="component" value="Unassembled WGS sequence"/>
</dbReference>
<dbReference type="EMBL" id="ASGP02000001">
    <property type="protein sequence ID" value="KAH9528487.1"/>
    <property type="molecule type" value="Genomic_DNA"/>
</dbReference>
<feature type="transmembrane region" description="Helical" evidence="2">
    <location>
        <begin position="1302"/>
        <end position="1318"/>
    </location>
</feature>
<evidence type="ECO:0000256" key="1">
    <source>
        <dbReference type="SAM" id="MobiDB-lite"/>
    </source>
</evidence>
<feature type="transmembrane region" description="Helical" evidence="2">
    <location>
        <begin position="1368"/>
        <end position="1390"/>
    </location>
</feature>
<comment type="caution">
    <text evidence="4">The sequence shown here is derived from an EMBL/GenBank/DDBJ whole genome shotgun (WGS) entry which is preliminary data.</text>
</comment>
<dbReference type="InterPro" id="IPR006621">
    <property type="entry name" value="Nose-resist-to-fluoxetine_N"/>
</dbReference>
<evidence type="ECO:0000256" key="2">
    <source>
        <dbReference type="SAM" id="Phobius"/>
    </source>
</evidence>